<feature type="compositionally biased region" description="Basic and acidic residues" evidence="3">
    <location>
        <begin position="668"/>
        <end position="678"/>
    </location>
</feature>
<dbReference type="PANTHER" id="PTHR43634">
    <property type="entry name" value="OW CONDUCTANCE MECHANOSENSITIVE CHANNEL"/>
    <property type="match status" value="1"/>
</dbReference>
<feature type="domain" description="Mechanosensitive channel protein 2/3 transmembrane" evidence="6">
    <location>
        <begin position="221"/>
        <end position="349"/>
    </location>
</feature>
<dbReference type="InterPro" id="IPR045042">
    <property type="entry name" value="YnaI-like"/>
</dbReference>
<organism evidence="7 8">
    <name type="scientific">Paspalum notatum var. saurae</name>
    <dbReference type="NCBI Taxonomy" id="547442"/>
    <lineage>
        <taxon>Eukaryota</taxon>
        <taxon>Viridiplantae</taxon>
        <taxon>Streptophyta</taxon>
        <taxon>Embryophyta</taxon>
        <taxon>Tracheophyta</taxon>
        <taxon>Spermatophyta</taxon>
        <taxon>Magnoliopsida</taxon>
        <taxon>Liliopsida</taxon>
        <taxon>Poales</taxon>
        <taxon>Poaceae</taxon>
        <taxon>PACMAD clade</taxon>
        <taxon>Panicoideae</taxon>
        <taxon>Andropogonodae</taxon>
        <taxon>Paspaleae</taxon>
        <taxon>Paspalinae</taxon>
        <taxon>Paspalum</taxon>
    </lineage>
</organism>
<feature type="compositionally biased region" description="Basic and acidic residues" evidence="3">
    <location>
        <begin position="544"/>
        <end position="562"/>
    </location>
</feature>
<dbReference type="EMBL" id="CP144746">
    <property type="protein sequence ID" value="WVZ57373.1"/>
    <property type="molecule type" value="Genomic_DNA"/>
</dbReference>
<accession>A0AAQ3WC33</accession>
<feature type="transmembrane region" description="Helical" evidence="4">
    <location>
        <begin position="305"/>
        <end position="326"/>
    </location>
</feature>
<feature type="transmembrane region" description="Helical" evidence="4">
    <location>
        <begin position="175"/>
        <end position="199"/>
    </location>
</feature>
<comment type="similarity">
    <text evidence="2">Belongs to the MscS (TC 1.A.23) family.</text>
</comment>
<feature type="transmembrane region" description="Helical" evidence="4">
    <location>
        <begin position="219"/>
        <end position="240"/>
    </location>
</feature>
<name>A0AAQ3WC33_PASNO</name>
<evidence type="ECO:0000259" key="5">
    <source>
        <dbReference type="Pfam" id="PF24956"/>
    </source>
</evidence>
<evidence type="ECO:0000313" key="8">
    <source>
        <dbReference type="Proteomes" id="UP001341281"/>
    </source>
</evidence>
<evidence type="ECO:0000313" key="7">
    <source>
        <dbReference type="EMBL" id="WVZ57373.1"/>
    </source>
</evidence>
<feature type="compositionally biased region" description="Low complexity" evidence="3">
    <location>
        <begin position="87"/>
        <end position="97"/>
    </location>
</feature>
<dbReference type="Pfam" id="PF25237">
    <property type="entry name" value="MSL2_3"/>
    <property type="match status" value="1"/>
</dbReference>
<dbReference type="Gene3D" id="1.10.287.1260">
    <property type="match status" value="1"/>
</dbReference>
<dbReference type="Pfam" id="PF24956">
    <property type="entry name" value="Msl2-3_C"/>
    <property type="match status" value="1"/>
</dbReference>
<dbReference type="GO" id="GO:0016020">
    <property type="term" value="C:membrane"/>
    <property type="evidence" value="ECO:0007669"/>
    <property type="project" value="UniProtKB-SubCell"/>
</dbReference>
<proteinExistence type="inferred from homology"/>
<keyword evidence="4" id="KW-1133">Transmembrane helix</keyword>
<feature type="compositionally biased region" description="Basic and acidic residues" evidence="3">
    <location>
        <begin position="586"/>
        <end position="597"/>
    </location>
</feature>
<feature type="transmembrane region" description="Helical" evidence="4">
    <location>
        <begin position="261"/>
        <end position="285"/>
    </location>
</feature>
<evidence type="ECO:0000256" key="4">
    <source>
        <dbReference type="SAM" id="Phobius"/>
    </source>
</evidence>
<dbReference type="Proteomes" id="UP001341281">
    <property type="component" value="Chromosome 02"/>
</dbReference>
<protein>
    <submittedName>
        <fullName evidence="7">Uncharacterized protein</fullName>
    </submittedName>
</protein>
<reference evidence="7 8" key="1">
    <citation type="submission" date="2024-02" db="EMBL/GenBank/DDBJ databases">
        <title>High-quality chromosome-scale genome assembly of Pensacola bahiagrass (Paspalum notatum Flugge var. saurae).</title>
        <authorList>
            <person name="Vega J.M."/>
            <person name="Podio M."/>
            <person name="Orjuela J."/>
            <person name="Siena L.A."/>
            <person name="Pessino S.C."/>
            <person name="Combes M.C."/>
            <person name="Mariac C."/>
            <person name="Albertini E."/>
            <person name="Pupilli F."/>
            <person name="Ortiz J.P.A."/>
            <person name="Leblanc O."/>
        </authorList>
    </citation>
    <scope>NUCLEOTIDE SEQUENCE [LARGE SCALE GENOMIC DNA]</scope>
    <source>
        <strain evidence="7">R1</strain>
        <tissue evidence="7">Leaf</tissue>
    </source>
</reference>
<evidence type="ECO:0000256" key="1">
    <source>
        <dbReference type="ARBA" id="ARBA00004141"/>
    </source>
</evidence>
<dbReference type="InterPro" id="IPR056876">
    <property type="entry name" value="Msl2-3_C"/>
</dbReference>
<feature type="compositionally biased region" description="Low complexity" evidence="3">
    <location>
        <begin position="567"/>
        <end position="582"/>
    </location>
</feature>
<gene>
    <name evidence="7" type="ORF">U9M48_007766</name>
</gene>
<keyword evidence="8" id="KW-1185">Reference proteome</keyword>
<dbReference type="AlphaFoldDB" id="A0AAQ3WC33"/>
<feature type="transmembrane region" description="Helical" evidence="4">
    <location>
        <begin position="333"/>
        <end position="352"/>
    </location>
</feature>
<keyword evidence="4" id="KW-0472">Membrane</keyword>
<feature type="region of interest" description="Disordered" evidence="3">
    <location>
        <begin position="1"/>
        <end position="111"/>
    </location>
</feature>
<feature type="compositionally biased region" description="Basic and acidic residues" evidence="3">
    <location>
        <begin position="504"/>
        <end position="522"/>
    </location>
</feature>
<sequence length="678" mass="74877">MRRNQQHQKTRAADKAPRAWPGPPARPSPPLCRRARTPCVIAFPSPSSSPLPKFLFPSSSLVSPSPGEKPTPQSLLESSRRARAPRRAGTPGAAAADAPRRQGRPPFPTRRRRWCPGVYAIKYDTPVIDRSLRPVDSPEMRSSLPLPSTSFPSVANNIPLVKSTSLALTRSCDTLLANPATSLVVPAIGIIVFALWGFLPLMRDIRNRFDHGGNWKKSPTYLISSSYLQPLLLWTGATLICRGLDPIVLPSAASQAVKTRFVTFVRSLSTVLAVAYILTSLIQQVQKFLVDMRNPNDTRNMGFDFIMKALYTGIWIAAISLFMELLGFNTQKWITAGGFGTVLLTLAGREIFTNFLSSVMINATRPFVVNEWIDARIDGVEVSGTVEFIVADMRKVLAKNPQIEQQKLHRRVFFEKIDPKNQALMIYISCFVKTSHFEEYLNVQEAVMLDLLRIVGHHKARLATQIRTVQKSYGNADFDNIPFGEDMYSRVRGRPLLIDTSARISDDKAKPRPVSSREEQKAKTNGSVEIKSAAPENTSLSNSEKPEQKKSVPDDARMKNSKSDNLTPVTPSSDPVPSTSKTGKGKPHEPEATERQGDGSVSVANPKKESRQAFEDNIVLGVALEGSKRTLPIEEGNPYLSLSETEPDTVEAALSPKDKIGQSPKLSGQEKSRSEESR</sequence>
<evidence type="ECO:0000256" key="3">
    <source>
        <dbReference type="SAM" id="MobiDB-lite"/>
    </source>
</evidence>
<feature type="region of interest" description="Disordered" evidence="3">
    <location>
        <begin position="502"/>
        <end position="678"/>
    </location>
</feature>
<keyword evidence="4" id="KW-0812">Transmembrane</keyword>
<feature type="compositionally biased region" description="Pro residues" evidence="3">
    <location>
        <begin position="20"/>
        <end position="30"/>
    </location>
</feature>
<comment type="subcellular location">
    <subcellularLocation>
        <location evidence="1">Membrane</location>
        <topology evidence="1">Multi-pass membrane protein</topology>
    </subcellularLocation>
</comment>
<feature type="compositionally biased region" description="Basic residues" evidence="3">
    <location>
        <begin position="1"/>
        <end position="10"/>
    </location>
</feature>
<feature type="compositionally biased region" description="Low complexity" evidence="3">
    <location>
        <begin position="43"/>
        <end position="66"/>
    </location>
</feature>
<dbReference type="PANTHER" id="PTHR43634:SF2">
    <property type="entry name" value="LOW CONDUCTANCE MECHANOSENSITIVE CHANNEL YNAI"/>
    <property type="match status" value="1"/>
</dbReference>
<evidence type="ECO:0000259" key="6">
    <source>
        <dbReference type="Pfam" id="PF25237"/>
    </source>
</evidence>
<feature type="domain" description="Mechanosensitive ion channel protein 2/3 C-terminal" evidence="5">
    <location>
        <begin position="384"/>
        <end position="455"/>
    </location>
</feature>
<evidence type="ECO:0000256" key="2">
    <source>
        <dbReference type="ARBA" id="ARBA00008017"/>
    </source>
</evidence>
<dbReference type="InterPro" id="IPR057483">
    <property type="entry name" value="MSL2/3_TM_dom"/>
</dbReference>